<gene>
    <name evidence="2" type="ORF">E2980_00165</name>
</gene>
<sequence length="89" mass="10818">MAPWEEIERQSRFKSTKEAPWEEIERQNRFKSTKVAPLEEIELGAVMFRNHAKWFYLITIVGNLFLFWRQPGLLPHYRDMFVLPVRRIP</sequence>
<keyword evidence="1" id="KW-1133">Transmembrane helix</keyword>
<keyword evidence="1" id="KW-0812">Transmembrane</keyword>
<keyword evidence="1" id="KW-0472">Membrane</keyword>
<reference evidence="2 3" key="1">
    <citation type="submission" date="2019-03" db="EMBL/GenBank/DDBJ databases">
        <title>Cohnella endophytica sp. nov., a novel endophytic bacterium isolated from bark of Sonneratia apetala.</title>
        <authorList>
            <person name="Tuo L."/>
        </authorList>
    </citation>
    <scope>NUCLEOTIDE SEQUENCE [LARGE SCALE GENOMIC DNA]</scope>
    <source>
        <strain evidence="2 3">CCTCC AB 208254</strain>
    </source>
</reference>
<dbReference type="Proteomes" id="UP000297900">
    <property type="component" value="Unassembled WGS sequence"/>
</dbReference>
<evidence type="ECO:0000256" key="1">
    <source>
        <dbReference type="SAM" id="Phobius"/>
    </source>
</evidence>
<dbReference type="EMBL" id="SOMN01000001">
    <property type="protein sequence ID" value="TFE31538.1"/>
    <property type="molecule type" value="Genomic_DNA"/>
</dbReference>
<protein>
    <submittedName>
        <fullName evidence="2">Uncharacterized protein</fullName>
    </submittedName>
</protein>
<comment type="caution">
    <text evidence="2">The sequence shown here is derived from an EMBL/GenBank/DDBJ whole genome shotgun (WGS) entry which is preliminary data.</text>
</comment>
<evidence type="ECO:0000313" key="2">
    <source>
        <dbReference type="EMBL" id="TFE31538.1"/>
    </source>
</evidence>
<accession>A0A4Y8M860</accession>
<organism evidence="2 3">
    <name type="scientific">Cohnella luojiensis</name>
    <dbReference type="NCBI Taxonomy" id="652876"/>
    <lineage>
        <taxon>Bacteria</taxon>
        <taxon>Bacillati</taxon>
        <taxon>Bacillota</taxon>
        <taxon>Bacilli</taxon>
        <taxon>Bacillales</taxon>
        <taxon>Paenibacillaceae</taxon>
        <taxon>Cohnella</taxon>
    </lineage>
</organism>
<dbReference type="RefSeq" id="WP_135150110.1">
    <property type="nucleotide sequence ID" value="NZ_SOMN01000001.1"/>
</dbReference>
<evidence type="ECO:0000313" key="3">
    <source>
        <dbReference type="Proteomes" id="UP000297900"/>
    </source>
</evidence>
<dbReference type="AlphaFoldDB" id="A0A4Y8M860"/>
<name>A0A4Y8M860_9BACL</name>
<proteinExistence type="predicted"/>
<dbReference type="OrthoDB" id="140324at2"/>
<feature type="transmembrane region" description="Helical" evidence="1">
    <location>
        <begin position="54"/>
        <end position="71"/>
    </location>
</feature>
<keyword evidence="3" id="KW-1185">Reference proteome</keyword>